<evidence type="ECO:0008006" key="5">
    <source>
        <dbReference type="Google" id="ProtNLM"/>
    </source>
</evidence>
<keyword evidence="2" id="KW-0472">Membrane</keyword>
<keyword evidence="2" id="KW-0812">Transmembrane</keyword>
<dbReference type="RefSeq" id="WP_106999742.1">
    <property type="nucleotide sequence ID" value="NZ_DBFBUD010000182.1"/>
</dbReference>
<evidence type="ECO:0000256" key="2">
    <source>
        <dbReference type="SAM" id="Phobius"/>
    </source>
</evidence>
<accession>A0A2T3FT70</accession>
<reference evidence="3 4" key="1">
    <citation type="submission" date="2018-03" db="EMBL/GenBank/DDBJ databases">
        <title>Lachnoclostridium SNUG30386 gen.nov., sp.nov., isolated from human faeces.</title>
        <authorList>
            <person name="Seo B."/>
            <person name="Jeon K."/>
            <person name="Ko G."/>
        </authorList>
    </citation>
    <scope>NUCLEOTIDE SEQUENCE [LARGE SCALE GENOMIC DNA]</scope>
    <source>
        <strain evidence="3 4">SNUG30386</strain>
    </source>
</reference>
<feature type="transmembrane region" description="Helical" evidence="2">
    <location>
        <begin position="152"/>
        <end position="173"/>
    </location>
</feature>
<feature type="transmembrane region" description="Helical" evidence="2">
    <location>
        <begin position="179"/>
        <end position="210"/>
    </location>
</feature>
<feature type="region of interest" description="Disordered" evidence="1">
    <location>
        <begin position="68"/>
        <end position="133"/>
    </location>
</feature>
<keyword evidence="2" id="KW-1133">Transmembrane helix</keyword>
<feature type="compositionally biased region" description="Basic and acidic residues" evidence="1">
    <location>
        <begin position="71"/>
        <end position="86"/>
    </location>
</feature>
<evidence type="ECO:0000313" key="3">
    <source>
        <dbReference type="EMBL" id="PST38475.1"/>
    </source>
</evidence>
<comment type="caution">
    <text evidence="3">The sequence shown here is derived from an EMBL/GenBank/DDBJ whole genome shotgun (WGS) entry which is preliminary data.</text>
</comment>
<name>A0A2T3FT70_9CLOT</name>
<dbReference type="Proteomes" id="UP000241048">
    <property type="component" value="Unassembled WGS sequence"/>
</dbReference>
<dbReference type="AlphaFoldDB" id="A0A2T3FT70"/>
<feature type="transmembrane region" description="Helical" evidence="2">
    <location>
        <begin position="222"/>
        <end position="247"/>
    </location>
</feature>
<evidence type="ECO:0000256" key="1">
    <source>
        <dbReference type="SAM" id="MobiDB-lite"/>
    </source>
</evidence>
<proteinExistence type="predicted"/>
<keyword evidence="4" id="KW-1185">Reference proteome</keyword>
<sequence length="273" mass="30008">MKKEAFLERLEALLQDIPEEEKRDAIDYYRDYLEEAGPEKEEEVLAEFQSPEHIAEVIRTELQSEWSGGEFTDRGYNDSRFEEKRTTLSRSGGAEQGEREKEAGFQAGTEDAPFREFRDEETGENAASNENQRSRLSEMLHCLKEKITGSKIGMVVAVLVVLAVLPFIFSLVTGTVGSVFGLAVALAAILVVLGLMTVLVFVGGIMLFVLGTASLFEHFAMGLMFIGLGIAAEGSCLLLICGCILFYGVFLPWAVKGIIQLCRQAAGYLSARA</sequence>
<evidence type="ECO:0000313" key="4">
    <source>
        <dbReference type="Proteomes" id="UP000241048"/>
    </source>
</evidence>
<protein>
    <recommendedName>
        <fullName evidence="5">DUF1700 domain-containing protein</fullName>
    </recommendedName>
</protein>
<gene>
    <name evidence="3" type="ORF">C7U56_00490</name>
</gene>
<dbReference type="Pfam" id="PF22564">
    <property type="entry name" value="HAAS"/>
    <property type="match status" value="1"/>
</dbReference>
<dbReference type="EMBL" id="PYLO01000001">
    <property type="protein sequence ID" value="PST38475.1"/>
    <property type="molecule type" value="Genomic_DNA"/>
</dbReference>
<organism evidence="3 4">
    <name type="scientific">Clostridium fessum</name>
    <dbReference type="NCBI Taxonomy" id="2126740"/>
    <lineage>
        <taxon>Bacteria</taxon>
        <taxon>Bacillati</taxon>
        <taxon>Bacillota</taxon>
        <taxon>Clostridia</taxon>
        <taxon>Eubacteriales</taxon>
        <taxon>Clostridiaceae</taxon>
        <taxon>Clostridium</taxon>
    </lineage>
</organism>